<dbReference type="Pfam" id="PF00126">
    <property type="entry name" value="HTH_1"/>
    <property type="match status" value="1"/>
</dbReference>
<evidence type="ECO:0000256" key="2">
    <source>
        <dbReference type="ARBA" id="ARBA00023015"/>
    </source>
</evidence>
<keyword evidence="3" id="KW-0238">DNA-binding</keyword>
<dbReference type="EMBL" id="UOFU01000361">
    <property type="protein sequence ID" value="VAX04059.1"/>
    <property type="molecule type" value="Genomic_DNA"/>
</dbReference>
<dbReference type="GO" id="GO:0019344">
    <property type="term" value="P:cysteine biosynthetic process"/>
    <property type="evidence" value="ECO:0007669"/>
    <property type="project" value="TreeGrafter"/>
</dbReference>
<dbReference type="InterPro" id="IPR037423">
    <property type="entry name" value="CysB_PBP2"/>
</dbReference>
<evidence type="ECO:0000256" key="4">
    <source>
        <dbReference type="ARBA" id="ARBA00023163"/>
    </source>
</evidence>
<feature type="domain" description="HTH lysR-type" evidence="5">
    <location>
        <begin position="1"/>
        <end position="59"/>
    </location>
</feature>
<dbReference type="AlphaFoldDB" id="A0A3B1ADR7"/>
<evidence type="ECO:0000259" key="5">
    <source>
        <dbReference type="PROSITE" id="PS50931"/>
    </source>
</evidence>
<dbReference type="GO" id="GO:0003700">
    <property type="term" value="F:DNA-binding transcription factor activity"/>
    <property type="evidence" value="ECO:0007669"/>
    <property type="project" value="InterPro"/>
</dbReference>
<keyword evidence="2" id="KW-0805">Transcription regulation</keyword>
<dbReference type="FunFam" id="1.10.10.10:FF:000001">
    <property type="entry name" value="LysR family transcriptional regulator"/>
    <property type="match status" value="1"/>
</dbReference>
<evidence type="ECO:0000256" key="1">
    <source>
        <dbReference type="ARBA" id="ARBA00009437"/>
    </source>
</evidence>
<dbReference type="InterPro" id="IPR000847">
    <property type="entry name" value="LysR_HTH_N"/>
</dbReference>
<name>A0A3B1ADR7_9ZZZZ</name>
<accession>A0A3B1ADR7</accession>
<gene>
    <name evidence="6" type="ORF">MNBD_GAMMA20-2122</name>
</gene>
<dbReference type="PANTHER" id="PTHR30126:SF6">
    <property type="entry name" value="HTH-TYPE TRANSCRIPTIONAL REGULATOR CYSB-RELATED"/>
    <property type="match status" value="1"/>
</dbReference>
<dbReference type="PROSITE" id="PS50931">
    <property type="entry name" value="HTH_LYSR"/>
    <property type="match status" value="1"/>
</dbReference>
<organism evidence="6">
    <name type="scientific">hydrothermal vent metagenome</name>
    <dbReference type="NCBI Taxonomy" id="652676"/>
    <lineage>
        <taxon>unclassified sequences</taxon>
        <taxon>metagenomes</taxon>
        <taxon>ecological metagenomes</taxon>
    </lineage>
</organism>
<dbReference type="Gene3D" id="3.40.190.10">
    <property type="entry name" value="Periplasmic binding protein-like II"/>
    <property type="match status" value="2"/>
</dbReference>
<dbReference type="SUPFAM" id="SSF46785">
    <property type="entry name" value="Winged helix' DNA-binding domain"/>
    <property type="match status" value="1"/>
</dbReference>
<keyword evidence="4" id="KW-0804">Transcription</keyword>
<evidence type="ECO:0000313" key="6">
    <source>
        <dbReference type="EMBL" id="VAX04059.1"/>
    </source>
</evidence>
<comment type="similarity">
    <text evidence="1">Belongs to the LysR transcriptional regulatory family.</text>
</comment>
<reference evidence="6" key="1">
    <citation type="submission" date="2018-06" db="EMBL/GenBank/DDBJ databases">
        <authorList>
            <person name="Zhirakovskaya E."/>
        </authorList>
    </citation>
    <scope>NUCLEOTIDE SEQUENCE</scope>
</reference>
<dbReference type="GO" id="GO:0000976">
    <property type="term" value="F:transcription cis-regulatory region binding"/>
    <property type="evidence" value="ECO:0007669"/>
    <property type="project" value="TreeGrafter"/>
</dbReference>
<dbReference type="PRINTS" id="PR00039">
    <property type="entry name" value="HTHLYSR"/>
</dbReference>
<dbReference type="NCBIfam" id="NF009327">
    <property type="entry name" value="PRK12684.1"/>
    <property type="match status" value="1"/>
</dbReference>
<dbReference type="InterPro" id="IPR036390">
    <property type="entry name" value="WH_DNA-bd_sf"/>
</dbReference>
<dbReference type="InterPro" id="IPR036388">
    <property type="entry name" value="WH-like_DNA-bd_sf"/>
</dbReference>
<dbReference type="PANTHER" id="PTHR30126">
    <property type="entry name" value="HTH-TYPE TRANSCRIPTIONAL REGULATOR"/>
    <property type="match status" value="1"/>
</dbReference>
<proteinExistence type="inferred from homology"/>
<dbReference type="InterPro" id="IPR005119">
    <property type="entry name" value="LysR_subst-bd"/>
</dbReference>
<sequence>MKLHQLRYICEVADRDLNISEAAEAMHTSQPGVSKQIRLLESELGVPIFSRTGKRLTALTEPGAEVVQAARRALREVENIRRIGQEYTGENTGTLTIATTHTQARYVLPPMIQRFRDRHPDIRLQLRQGSPEQICEMAYRGEADIAIATEAVASSEGLIALPCYRWHHCVLVPVGHPLLALGRSPTLKELVTYPIVTYDFAFGGRSQLSQTFVKAGLEPQVVLTALDADVIKTYVELGLGVGLVANVAFEPERDVNLRLIDIAQLFPASTTWVGVRRGSYLRGFVYDFIELFAPHLDRATLKAALNAE</sequence>
<protein>
    <submittedName>
        <fullName evidence="6">Cys regulon transcriptional activator CysB</fullName>
    </submittedName>
</protein>
<dbReference type="Gene3D" id="1.10.10.10">
    <property type="entry name" value="Winged helix-like DNA-binding domain superfamily/Winged helix DNA-binding domain"/>
    <property type="match status" value="1"/>
</dbReference>
<dbReference type="Pfam" id="PF03466">
    <property type="entry name" value="LysR_substrate"/>
    <property type="match status" value="1"/>
</dbReference>
<dbReference type="SUPFAM" id="SSF53850">
    <property type="entry name" value="Periplasmic binding protein-like II"/>
    <property type="match status" value="1"/>
</dbReference>
<evidence type="ECO:0000256" key="3">
    <source>
        <dbReference type="ARBA" id="ARBA00023125"/>
    </source>
</evidence>
<dbReference type="CDD" id="cd08413">
    <property type="entry name" value="PBP2_CysB_like"/>
    <property type="match status" value="1"/>
</dbReference>